<feature type="transmembrane region" description="Helical" evidence="1">
    <location>
        <begin position="6"/>
        <end position="28"/>
    </location>
</feature>
<sequence>MEVFKYYLIHFIVPLLVIFLIVVILVTISDRIVYEYSKQYRSAVRQKITTFLTELLFTDAEDYEYRIREFKKQIPYGSTWCKSMVTSSIIELKQNIKGEVTAPILDIYKSFGLPNFSEKLINSRRWYIKCKGIYHFQVLEYEEGESLVKKYMNHKNRILRSNAFIAFISLTSKKLDFLSDYPYEISLIDELKVMDLLYHKKFPIPKNIKDWITAQNPSIVKLGIRFMVYYNYTVEKDTLLSLLQSDNKMIRKEVIIALQDLFLFEAEPLLIDMFASEEIENKIAILQTLAVIGNQQSIVFIDDYLHRSVNPATKLEAVRTLDTLDPSYLKSNFKEDFEIIKIKKHVKNPYL</sequence>
<keyword evidence="1" id="KW-1133">Transmembrane helix</keyword>
<dbReference type="EMBL" id="SSNZ01000002">
    <property type="protein sequence ID" value="THF51483.1"/>
    <property type="molecule type" value="Genomic_DNA"/>
</dbReference>
<dbReference type="Gene3D" id="1.25.10.10">
    <property type="entry name" value="Leucine-rich Repeat Variant"/>
    <property type="match status" value="1"/>
</dbReference>
<dbReference type="AlphaFoldDB" id="A0A4S3ZZQ2"/>
<protein>
    <submittedName>
        <fullName evidence="2">HEAT repeat domain-containing protein</fullName>
    </submittedName>
</protein>
<organism evidence="2 3">
    <name type="scientific">Flavobacterium supellecticarium</name>
    <dbReference type="NCBI Taxonomy" id="2565924"/>
    <lineage>
        <taxon>Bacteria</taxon>
        <taxon>Pseudomonadati</taxon>
        <taxon>Bacteroidota</taxon>
        <taxon>Flavobacteriia</taxon>
        <taxon>Flavobacteriales</taxon>
        <taxon>Flavobacteriaceae</taxon>
        <taxon>Flavobacterium</taxon>
    </lineage>
</organism>
<dbReference type="OrthoDB" id="1374083at2"/>
<dbReference type="SUPFAM" id="SSF48371">
    <property type="entry name" value="ARM repeat"/>
    <property type="match status" value="1"/>
</dbReference>
<dbReference type="InterPro" id="IPR011989">
    <property type="entry name" value="ARM-like"/>
</dbReference>
<dbReference type="RefSeq" id="WP_136402467.1">
    <property type="nucleotide sequence ID" value="NZ_SSNZ01000002.1"/>
</dbReference>
<comment type="caution">
    <text evidence="2">The sequence shown here is derived from an EMBL/GenBank/DDBJ whole genome shotgun (WGS) entry which is preliminary data.</text>
</comment>
<reference evidence="2 3" key="1">
    <citation type="submission" date="2019-04" db="EMBL/GenBank/DDBJ databases">
        <title>Flavobacterium sp. nov. isolated from construction timber.</title>
        <authorList>
            <person name="Lin S.-Y."/>
            <person name="Chang C.-T."/>
            <person name="Young C.-C."/>
        </authorList>
    </citation>
    <scope>NUCLEOTIDE SEQUENCE [LARGE SCALE GENOMIC DNA]</scope>
    <source>
        <strain evidence="2 3">CC-CTC003</strain>
    </source>
</reference>
<evidence type="ECO:0000313" key="3">
    <source>
        <dbReference type="Proteomes" id="UP000307507"/>
    </source>
</evidence>
<gene>
    <name evidence="2" type="ORF">E6C50_06890</name>
</gene>
<name>A0A4S3ZZQ2_9FLAO</name>
<proteinExistence type="predicted"/>
<evidence type="ECO:0000313" key="2">
    <source>
        <dbReference type="EMBL" id="THF51483.1"/>
    </source>
</evidence>
<evidence type="ECO:0000256" key="1">
    <source>
        <dbReference type="SAM" id="Phobius"/>
    </source>
</evidence>
<accession>A0A4S3ZZQ2</accession>
<keyword evidence="3" id="KW-1185">Reference proteome</keyword>
<dbReference type="InterPro" id="IPR016024">
    <property type="entry name" value="ARM-type_fold"/>
</dbReference>
<keyword evidence="1" id="KW-0472">Membrane</keyword>
<dbReference type="Proteomes" id="UP000307507">
    <property type="component" value="Unassembled WGS sequence"/>
</dbReference>
<keyword evidence="1" id="KW-0812">Transmembrane</keyword>